<dbReference type="Proteomes" id="UP000600101">
    <property type="component" value="Unassembled WGS sequence"/>
</dbReference>
<evidence type="ECO:0000259" key="2">
    <source>
        <dbReference type="Pfam" id="PF07883"/>
    </source>
</evidence>
<reference evidence="3" key="1">
    <citation type="submission" date="2020-08" db="EMBL/GenBank/DDBJ databases">
        <authorList>
            <person name="Hu Y."/>
            <person name="Nguyen S.V."/>
            <person name="Li F."/>
            <person name="Fanning S."/>
        </authorList>
    </citation>
    <scope>NUCLEOTIDE SEQUENCE</scope>
    <source>
        <strain evidence="3">SYSU D8009</strain>
    </source>
</reference>
<comment type="caution">
    <text evidence="3">The sequence shown here is derived from an EMBL/GenBank/DDBJ whole genome shotgun (WGS) entry which is preliminary data.</text>
</comment>
<dbReference type="InterPro" id="IPR014710">
    <property type="entry name" value="RmlC-like_jellyroll"/>
</dbReference>
<dbReference type="AlphaFoldDB" id="A0A9X0R242"/>
<gene>
    <name evidence="3" type="ORF">H7965_22925</name>
</gene>
<dbReference type="InterPro" id="IPR013096">
    <property type="entry name" value="Cupin_2"/>
</dbReference>
<feature type="signal peptide" evidence="1">
    <location>
        <begin position="1"/>
        <end position="25"/>
    </location>
</feature>
<feature type="chain" id="PRO_5040963792" evidence="1">
    <location>
        <begin position="26"/>
        <end position="134"/>
    </location>
</feature>
<accession>A0A9X0R242</accession>
<keyword evidence="4" id="KW-1185">Reference proteome</keyword>
<organism evidence="3 4">
    <name type="scientific">Siccirubricoccus deserti</name>
    <dbReference type="NCBI Taxonomy" id="2013562"/>
    <lineage>
        <taxon>Bacteria</taxon>
        <taxon>Pseudomonadati</taxon>
        <taxon>Pseudomonadota</taxon>
        <taxon>Alphaproteobacteria</taxon>
        <taxon>Acetobacterales</taxon>
        <taxon>Roseomonadaceae</taxon>
        <taxon>Siccirubricoccus</taxon>
    </lineage>
</organism>
<evidence type="ECO:0000313" key="3">
    <source>
        <dbReference type="EMBL" id="MBC4018151.1"/>
    </source>
</evidence>
<dbReference type="CDD" id="cd02235">
    <property type="entry name" value="cupin_BLL4011-like"/>
    <property type="match status" value="1"/>
</dbReference>
<dbReference type="Pfam" id="PF07883">
    <property type="entry name" value="Cupin_2"/>
    <property type="match status" value="1"/>
</dbReference>
<evidence type="ECO:0000313" key="4">
    <source>
        <dbReference type="Proteomes" id="UP000600101"/>
    </source>
</evidence>
<protein>
    <submittedName>
        <fullName evidence="3">Cupin domain-containing protein</fullName>
    </submittedName>
</protein>
<dbReference type="PANTHER" id="PTHR38599:SF1">
    <property type="entry name" value="CUPIN DOMAIN PROTEIN (AFU_ORTHOLOGUE AFUA_3G13620)"/>
    <property type="match status" value="1"/>
</dbReference>
<dbReference type="SUPFAM" id="SSF51182">
    <property type="entry name" value="RmlC-like cupins"/>
    <property type="match status" value="1"/>
</dbReference>
<sequence length="134" mass="14210">MLSRRVFASCAICGVLGLTASKVSAQPAGGISRTLLRREDVPGTNYVNIQMLVEIEPNAMVARHTHPGHEGSYIIEGRSELLVQGQAPRMVGPGDSFLVPAGVPHAARNGPAKTRIFGTFVVEKDKPLATPAPE</sequence>
<dbReference type="RefSeq" id="WP_186772904.1">
    <property type="nucleotide sequence ID" value="NZ_JACOMF010000044.1"/>
</dbReference>
<dbReference type="PANTHER" id="PTHR38599">
    <property type="entry name" value="CUPIN DOMAIN PROTEIN (AFU_ORTHOLOGUE AFUA_3G13620)"/>
    <property type="match status" value="1"/>
</dbReference>
<keyword evidence="1" id="KW-0732">Signal</keyword>
<name>A0A9X0R242_9PROT</name>
<dbReference type="EMBL" id="JACOMF010000044">
    <property type="protein sequence ID" value="MBC4018151.1"/>
    <property type="molecule type" value="Genomic_DNA"/>
</dbReference>
<evidence type="ECO:0000256" key="1">
    <source>
        <dbReference type="SAM" id="SignalP"/>
    </source>
</evidence>
<proteinExistence type="predicted"/>
<dbReference type="Gene3D" id="2.60.120.10">
    <property type="entry name" value="Jelly Rolls"/>
    <property type="match status" value="1"/>
</dbReference>
<dbReference type="InterPro" id="IPR011051">
    <property type="entry name" value="RmlC_Cupin_sf"/>
</dbReference>
<feature type="domain" description="Cupin type-2" evidence="2">
    <location>
        <begin position="51"/>
        <end position="109"/>
    </location>
</feature>